<organism evidence="1 2">
    <name type="scientific">Salmonella enterica subsp. enterica serovar Bovismorbificans</name>
    <dbReference type="NCBI Taxonomy" id="58097"/>
    <lineage>
        <taxon>Bacteria</taxon>
        <taxon>Pseudomonadati</taxon>
        <taxon>Pseudomonadota</taxon>
        <taxon>Gammaproteobacteria</taxon>
        <taxon>Enterobacterales</taxon>
        <taxon>Enterobacteriaceae</taxon>
        <taxon>Salmonella</taxon>
    </lineage>
</organism>
<name>A0A655CGR9_SALET</name>
<dbReference type="AlphaFoldDB" id="A0A655CGR9"/>
<accession>A0A655CGR9</accession>
<dbReference type="Proteomes" id="UP000041314">
    <property type="component" value="Unassembled WGS sequence"/>
</dbReference>
<proteinExistence type="predicted"/>
<evidence type="ECO:0000313" key="2">
    <source>
        <dbReference type="Proteomes" id="UP000041314"/>
    </source>
</evidence>
<evidence type="ECO:0000313" key="1">
    <source>
        <dbReference type="EMBL" id="CNU13094.1"/>
    </source>
</evidence>
<sequence length="86" mass="9096">MACGPAVSLKSNHAPNRIIAMTAITLIMANQNSISPNTLTLVRLMALIITKKAAAEAQVGISGYQNWIYLPTAVSSAMATNTYSTQ</sequence>
<dbReference type="EMBL" id="CQPA01000012">
    <property type="protein sequence ID" value="CNU13094.1"/>
    <property type="molecule type" value="Genomic_DNA"/>
</dbReference>
<gene>
    <name evidence="1" type="ORF">ERS008198_01987</name>
</gene>
<reference evidence="1 2" key="1">
    <citation type="submission" date="2015-03" db="EMBL/GenBank/DDBJ databases">
        <authorList>
            <consortium name="Pathogen Informatics"/>
        </authorList>
    </citation>
    <scope>NUCLEOTIDE SEQUENCE [LARGE SCALE GENOMIC DNA]</scope>
    <source>
        <strain evidence="1 2">A1104</strain>
    </source>
</reference>
<protein>
    <submittedName>
        <fullName evidence="1">Uncharacterized protein</fullName>
    </submittedName>
</protein>